<name>A0A4V2YYQ6_9ACTN</name>
<dbReference type="InterPro" id="IPR003870">
    <property type="entry name" value="DUF222"/>
</dbReference>
<dbReference type="GO" id="GO:0004519">
    <property type="term" value="F:endonuclease activity"/>
    <property type="evidence" value="ECO:0007669"/>
    <property type="project" value="UniProtKB-KW"/>
</dbReference>
<keyword evidence="2" id="KW-0255">Endonuclease</keyword>
<organism evidence="2 3">
    <name type="scientific">Jiangella asiatica</name>
    <dbReference type="NCBI Taxonomy" id="2530372"/>
    <lineage>
        <taxon>Bacteria</taxon>
        <taxon>Bacillati</taxon>
        <taxon>Actinomycetota</taxon>
        <taxon>Actinomycetes</taxon>
        <taxon>Jiangellales</taxon>
        <taxon>Jiangellaceae</taxon>
        <taxon>Jiangella</taxon>
    </lineage>
</organism>
<gene>
    <name evidence="2" type="ORF">E1269_31970</name>
</gene>
<keyword evidence="2" id="KW-0540">Nuclease</keyword>
<proteinExistence type="predicted"/>
<sequence length="485" mass="51364">APEPASVAATPLAAVPTGPWLAAALATFETAAAGGYHLVEAAAGWARLAAWVAAKQASVLAALAARPELRPADTGYRSLNPITNTAVEIAARTHLTTRQAENQVGHAVQLVEDFPATHAMVEAGRIDERRARVITAELGGQEPQVRRRIEAAVLPAAPGLDSVELRRTIQELLHDLAPVGTERRCQQARERRDVTMIPAEDGMAHLQAYLPAEDAVAVTSVLHAAADTLKRHDAAAGCEPRTAAQRRADALAALAWAALDSQRIGGGTHRLAHRPGCPCTCDRTHPDAGIPGRVTPAHGRDAPDGAQVRSAAGQAVSVTLAAAQGRPVSVHLTVALSSVIGMDDRPGHLAGYGPIPAQIARHLAAAGTWQWVGTHPATGHVLDHGTTRYRPPQALIDHVVLRDRTCRTPGCHRPAIRCDIDHHTPHAAGGPTSACNCQPLCRHHHLLKHRGGWTVHRDTTGNTVWTSPTGHTYIKPPERIGPAKQ</sequence>
<protein>
    <submittedName>
        <fullName evidence="2">HNH endonuclease</fullName>
    </submittedName>
</protein>
<reference evidence="2 3" key="1">
    <citation type="submission" date="2019-03" db="EMBL/GenBank/DDBJ databases">
        <title>Draft genome sequences of novel Actinobacteria.</title>
        <authorList>
            <person name="Sahin N."/>
            <person name="Ay H."/>
            <person name="Saygin H."/>
        </authorList>
    </citation>
    <scope>NUCLEOTIDE SEQUENCE [LARGE SCALE GENOMIC DNA]</scope>
    <source>
        <strain evidence="2 3">5K138</strain>
    </source>
</reference>
<dbReference type="AlphaFoldDB" id="A0A4V2YYQ6"/>
<dbReference type="Proteomes" id="UP000294739">
    <property type="component" value="Unassembled WGS sequence"/>
</dbReference>
<feature type="non-terminal residue" evidence="2">
    <location>
        <position position="1"/>
    </location>
</feature>
<dbReference type="OrthoDB" id="3261064at2"/>
<evidence type="ECO:0000313" key="2">
    <source>
        <dbReference type="EMBL" id="TDD94077.1"/>
    </source>
</evidence>
<dbReference type="Gene3D" id="1.10.30.50">
    <property type="match status" value="1"/>
</dbReference>
<feature type="domain" description="DUF222" evidence="1">
    <location>
        <begin position="55"/>
        <end position="265"/>
    </location>
</feature>
<keyword evidence="2" id="KW-0378">Hydrolase</keyword>
<evidence type="ECO:0000259" key="1">
    <source>
        <dbReference type="Pfam" id="PF02720"/>
    </source>
</evidence>
<accession>A0A4V2YYQ6</accession>
<dbReference type="Pfam" id="PF02720">
    <property type="entry name" value="DUF222"/>
    <property type="match status" value="1"/>
</dbReference>
<comment type="caution">
    <text evidence="2">The sequence shown here is derived from an EMBL/GenBank/DDBJ whole genome shotgun (WGS) entry which is preliminary data.</text>
</comment>
<evidence type="ECO:0000313" key="3">
    <source>
        <dbReference type="Proteomes" id="UP000294739"/>
    </source>
</evidence>
<feature type="non-terminal residue" evidence="2">
    <location>
        <position position="485"/>
    </location>
</feature>
<dbReference type="CDD" id="cd00085">
    <property type="entry name" value="HNHc"/>
    <property type="match status" value="1"/>
</dbReference>
<dbReference type="RefSeq" id="WP_131902297.1">
    <property type="nucleotide sequence ID" value="NZ_SMKZ01000118.1"/>
</dbReference>
<dbReference type="InterPro" id="IPR003615">
    <property type="entry name" value="HNH_nuc"/>
</dbReference>
<dbReference type="EMBL" id="SMKZ01000118">
    <property type="protein sequence ID" value="TDD94077.1"/>
    <property type="molecule type" value="Genomic_DNA"/>
</dbReference>
<keyword evidence="3" id="KW-1185">Reference proteome</keyword>
<dbReference type="InParanoid" id="A0A4V2YYQ6"/>